<comment type="caution">
    <text evidence="1">The sequence shown here is derived from an EMBL/GenBank/DDBJ whole genome shotgun (WGS) entry which is preliminary data.</text>
</comment>
<dbReference type="AlphaFoldDB" id="A0A9X0DF09"/>
<keyword evidence="2" id="KW-1185">Reference proteome</keyword>
<evidence type="ECO:0000313" key="2">
    <source>
        <dbReference type="Proteomes" id="UP001152300"/>
    </source>
</evidence>
<accession>A0A9X0DF09</accession>
<protein>
    <submittedName>
        <fullName evidence="1">Uncharacterized protein</fullName>
    </submittedName>
</protein>
<dbReference type="EMBL" id="JAPEIS010000014">
    <property type="protein sequence ID" value="KAJ8060075.1"/>
    <property type="molecule type" value="Genomic_DNA"/>
</dbReference>
<reference evidence="1" key="1">
    <citation type="submission" date="2022-11" db="EMBL/GenBank/DDBJ databases">
        <title>Genome Resource of Sclerotinia nivalis Strain SnTB1, a Plant Pathogen Isolated from American Ginseng.</title>
        <authorList>
            <person name="Fan S."/>
        </authorList>
    </citation>
    <scope>NUCLEOTIDE SEQUENCE</scope>
    <source>
        <strain evidence="1">SnTB1</strain>
    </source>
</reference>
<name>A0A9X0DF09_9HELO</name>
<proteinExistence type="predicted"/>
<dbReference type="Proteomes" id="UP001152300">
    <property type="component" value="Unassembled WGS sequence"/>
</dbReference>
<evidence type="ECO:0000313" key="1">
    <source>
        <dbReference type="EMBL" id="KAJ8060075.1"/>
    </source>
</evidence>
<gene>
    <name evidence="1" type="ORF">OCU04_011685</name>
</gene>
<sequence>MVFMLRVGGRQYPISLSIVLNCLMAIATSYLYLCTSPITPTPNEAWPCSPIEGTHRSPSSMEILRFCEDCGVPIPDGYDPETTWLPLYNRRTPYNEDEIVKLMNEIARNVVKLAGVPETDVL</sequence>
<organism evidence="1 2">
    <name type="scientific">Sclerotinia nivalis</name>
    <dbReference type="NCBI Taxonomy" id="352851"/>
    <lineage>
        <taxon>Eukaryota</taxon>
        <taxon>Fungi</taxon>
        <taxon>Dikarya</taxon>
        <taxon>Ascomycota</taxon>
        <taxon>Pezizomycotina</taxon>
        <taxon>Leotiomycetes</taxon>
        <taxon>Helotiales</taxon>
        <taxon>Sclerotiniaceae</taxon>
        <taxon>Sclerotinia</taxon>
    </lineage>
</organism>